<keyword evidence="6" id="KW-0732">Signal</keyword>
<evidence type="ECO:0000256" key="4">
    <source>
        <dbReference type="ARBA" id="ARBA00022837"/>
    </source>
</evidence>
<dbReference type="Proteomes" id="UP000317648">
    <property type="component" value="Chromosome"/>
</dbReference>
<dbReference type="CDD" id="cd16027">
    <property type="entry name" value="SGSH"/>
    <property type="match status" value="1"/>
</dbReference>
<evidence type="ECO:0000256" key="3">
    <source>
        <dbReference type="ARBA" id="ARBA00022801"/>
    </source>
</evidence>
<dbReference type="AlphaFoldDB" id="A0A518DN86"/>
<feature type="signal peptide" evidence="6">
    <location>
        <begin position="1"/>
        <end position="24"/>
    </location>
</feature>
<evidence type="ECO:0000256" key="6">
    <source>
        <dbReference type="SAM" id="SignalP"/>
    </source>
</evidence>
<evidence type="ECO:0000259" key="7">
    <source>
        <dbReference type="Pfam" id="PF00884"/>
    </source>
</evidence>
<evidence type="ECO:0000256" key="2">
    <source>
        <dbReference type="ARBA" id="ARBA00022723"/>
    </source>
</evidence>
<dbReference type="OrthoDB" id="9763613at2"/>
<evidence type="ECO:0000313" key="8">
    <source>
        <dbReference type="EMBL" id="QDU93300.1"/>
    </source>
</evidence>
<evidence type="ECO:0000256" key="1">
    <source>
        <dbReference type="ARBA" id="ARBA00008779"/>
    </source>
</evidence>
<reference evidence="8 9" key="1">
    <citation type="submission" date="2019-02" db="EMBL/GenBank/DDBJ databases">
        <title>Deep-cultivation of Planctomycetes and their phenomic and genomic characterization uncovers novel biology.</title>
        <authorList>
            <person name="Wiegand S."/>
            <person name="Jogler M."/>
            <person name="Boedeker C."/>
            <person name="Pinto D."/>
            <person name="Vollmers J."/>
            <person name="Rivas-Marin E."/>
            <person name="Kohn T."/>
            <person name="Peeters S.H."/>
            <person name="Heuer A."/>
            <person name="Rast P."/>
            <person name="Oberbeckmann S."/>
            <person name="Bunk B."/>
            <person name="Jeske O."/>
            <person name="Meyerdierks A."/>
            <person name="Storesund J.E."/>
            <person name="Kallscheuer N."/>
            <person name="Luecker S."/>
            <person name="Lage O.M."/>
            <person name="Pohl T."/>
            <person name="Merkel B.J."/>
            <person name="Hornburger P."/>
            <person name="Mueller R.-W."/>
            <person name="Bruemmer F."/>
            <person name="Labrenz M."/>
            <person name="Spormann A.M."/>
            <person name="Op den Camp H."/>
            <person name="Overmann J."/>
            <person name="Amann R."/>
            <person name="Jetten M.S.M."/>
            <person name="Mascher T."/>
            <person name="Medema M.H."/>
            <person name="Devos D.P."/>
            <person name="Kaster A.-K."/>
            <person name="Ovreas L."/>
            <person name="Rohde M."/>
            <person name="Galperin M.Y."/>
            <person name="Jogler C."/>
        </authorList>
    </citation>
    <scope>NUCLEOTIDE SEQUENCE [LARGE SCALE GENOMIC DNA]</scope>
    <source>
        <strain evidence="8 9">Pla85_3_4</strain>
    </source>
</reference>
<evidence type="ECO:0000313" key="9">
    <source>
        <dbReference type="Proteomes" id="UP000317648"/>
    </source>
</evidence>
<dbReference type="Pfam" id="PF00884">
    <property type="entry name" value="Sulfatase"/>
    <property type="match status" value="1"/>
</dbReference>
<proteinExistence type="inferred from homology"/>
<dbReference type="SUPFAM" id="SSF53649">
    <property type="entry name" value="Alkaline phosphatase-like"/>
    <property type="match status" value="1"/>
</dbReference>
<name>A0A518DN86_9BACT</name>
<keyword evidence="9" id="KW-1185">Reference proteome</keyword>
<keyword evidence="4" id="KW-0106">Calcium</keyword>
<dbReference type="RefSeq" id="WP_145049990.1">
    <property type="nucleotide sequence ID" value="NZ_CP036433.1"/>
</dbReference>
<dbReference type="PANTHER" id="PTHR42693:SF53">
    <property type="entry name" value="ENDO-4-O-SULFATASE"/>
    <property type="match status" value="1"/>
</dbReference>
<dbReference type="GO" id="GO:0004065">
    <property type="term" value="F:arylsulfatase activity"/>
    <property type="evidence" value="ECO:0007669"/>
    <property type="project" value="UniProtKB-EC"/>
</dbReference>
<gene>
    <name evidence="8" type="primary">atsA_10</name>
    <name evidence="8" type="ORF">Pla8534_10800</name>
</gene>
<dbReference type="InterPro" id="IPR024607">
    <property type="entry name" value="Sulfatase_CS"/>
</dbReference>
<dbReference type="InterPro" id="IPR017850">
    <property type="entry name" value="Alkaline_phosphatase_core_sf"/>
</dbReference>
<keyword evidence="2" id="KW-0479">Metal-binding</keyword>
<evidence type="ECO:0000256" key="5">
    <source>
        <dbReference type="SAM" id="MobiDB-lite"/>
    </source>
</evidence>
<feature type="domain" description="Sulfatase N-terminal" evidence="7">
    <location>
        <begin position="30"/>
        <end position="301"/>
    </location>
</feature>
<dbReference type="EMBL" id="CP036433">
    <property type="protein sequence ID" value="QDU93300.1"/>
    <property type="molecule type" value="Genomic_DNA"/>
</dbReference>
<dbReference type="InterPro" id="IPR050738">
    <property type="entry name" value="Sulfatase"/>
</dbReference>
<dbReference type="Gene3D" id="3.40.720.10">
    <property type="entry name" value="Alkaline Phosphatase, subunit A"/>
    <property type="match status" value="1"/>
</dbReference>
<dbReference type="InterPro" id="IPR000917">
    <property type="entry name" value="Sulfatase_N"/>
</dbReference>
<dbReference type="PROSITE" id="PS00523">
    <property type="entry name" value="SULFATASE_1"/>
    <property type="match status" value="1"/>
</dbReference>
<dbReference type="EC" id="3.1.6.1" evidence="8"/>
<organism evidence="8 9">
    <name type="scientific">Lignipirellula cremea</name>
    <dbReference type="NCBI Taxonomy" id="2528010"/>
    <lineage>
        <taxon>Bacteria</taxon>
        <taxon>Pseudomonadati</taxon>
        <taxon>Planctomycetota</taxon>
        <taxon>Planctomycetia</taxon>
        <taxon>Pirellulales</taxon>
        <taxon>Pirellulaceae</taxon>
        <taxon>Lignipirellula</taxon>
    </lineage>
</organism>
<dbReference type="GO" id="GO:0046872">
    <property type="term" value="F:metal ion binding"/>
    <property type="evidence" value="ECO:0007669"/>
    <property type="project" value="UniProtKB-KW"/>
</dbReference>
<keyword evidence="3 8" id="KW-0378">Hydrolase</keyword>
<comment type="similarity">
    <text evidence="1">Belongs to the sulfatase family.</text>
</comment>
<sequence length="497" mass="55308" precursor="true">MSPRLYCLPIAVLLLAAIPTDATAEDLARPNVLWIVAEDLCPDLGCYGNADVTTPHLDRFAREGCLYRNAFATSPVCSPSRSALITGMYQTSIGAHHHRSHRTDGYRLPEGVKILPELLRPAGYYCVQLRQFPADVDLHSGGKEDWNFTHPELVWDSHAWSDLKSHQPFYAQVNFGEAHRPYRSSGPAIDPEKVTTLPPYIADHPIARRDWADYLETLQTIDEKFGRVIDLLRADGLLDNTVVIFLGDNGREDFRGKSTAFLAGSHVPLLVRWPGKIAPGSENDGLVSLLDVHASTCAIAGVELPAGCAGLPLLVDSKQRREYLFTARDRIENAVDRVRTVQDGRYRYLRNFLPDRPHLMDRRYYDRTNPVRNLMRQMHADGKLTPGQAKVFAPQRPPEELYDLSTDPFELKNLAGSPDPAHQAALKNLREQLDAWLVETQDQGAQPEPPEAVNATVGRGRRRRGTGDGDGRGRGGNGGGQRRRSDQGGGRRPSPDR</sequence>
<protein>
    <submittedName>
        <fullName evidence="8">Arylsulfatase</fullName>
        <ecNumber evidence="8">3.1.6.1</ecNumber>
    </submittedName>
</protein>
<feature type="chain" id="PRO_5021851332" evidence="6">
    <location>
        <begin position="25"/>
        <end position="497"/>
    </location>
</feature>
<dbReference type="KEGG" id="lcre:Pla8534_10800"/>
<accession>A0A518DN86</accession>
<dbReference type="PANTHER" id="PTHR42693">
    <property type="entry name" value="ARYLSULFATASE FAMILY MEMBER"/>
    <property type="match status" value="1"/>
</dbReference>
<feature type="region of interest" description="Disordered" evidence="5">
    <location>
        <begin position="441"/>
        <end position="497"/>
    </location>
</feature>